<proteinExistence type="predicted"/>
<evidence type="ECO:0000256" key="1">
    <source>
        <dbReference type="SAM" id="SignalP"/>
    </source>
</evidence>
<sequence length="186" mass="19775">MSVRRLVAALLALTVTSGLAACGEEKAAPLPRTTALNGTVFNSADARFARDLLVQRSREFALIDVTVGRPLGDDLAAFLDGARTVRAAEIDQVTTWITDWGREVPATIRDHASEDAGAHAFADLEKASDAGFARAWVAAYRKELEASDDVAATEQTAGLYRDARALAASVAKANSREADELTDNAD</sequence>
<evidence type="ECO:0000313" key="2">
    <source>
        <dbReference type="EMBL" id="GGO93054.1"/>
    </source>
</evidence>
<dbReference type="Proteomes" id="UP000655410">
    <property type="component" value="Unassembled WGS sequence"/>
</dbReference>
<protein>
    <recommendedName>
        <fullName evidence="4">DUF305 domain-containing protein</fullName>
    </recommendedName>
</protein>
<keyword evidence="3" id="KW-1185">Reference proteome</keyword>
<dbReference type="Gene3D" id="1.20.1260.10">
    <property type="match status" value="1"/>
</dbReference>
<name>A0ABQ2NDG6_9ACTN</name>
<evidence type="ECO:0000313" key="3">
    <source>
        <dbReference type="Proteomes" id="UP000655410"/>
    </source>
</evidence>
<feature type="signal peptide" evidence="1">
    <location>
        <begin position="1"/>
        <end position="20"/>
    </location>
</feature>
<keyword evidence="1" id="KW-0732">Signal</keyword>
<dbReference type="EMBL" id="BMNI01000010">
    <property type="protein sequence ID" value="GGO93054.1"/>
    <property type="molecule type" value="Genomic_DNA"/>
</dbReference>
<dbReference type="InterPro" id="IPR012347">
    <property type="entry name" value="Ferritin-like"/>
</dbReference>
<organism evidence="2 3">
    <name type="scientific">Nocardioides phosphati</name>
    <dbReference type="NCBI Taxonomy" id="1867775"/>
    <lineage>
        <taxon>Bacteria</taxon>
        <taxon>Bacillati</taxon>
        <taxon>Actinomycetota</taxon>
        <taxon>Actinomycetes</taxon>
        <taxon>Propionibacteriales</taxon>
        <taxon>Nocardioidaceae</taxon>
        <taxon>Nocardioides</taxon>
    </lineage>
</organism>
<comment type="caution">
    <text evidence="2">The sequence shown here is derived from an EMBL/GenBank/DDBJ whole genome shotgun (WGS) entry which is preliminary data.</text>
</comment>
<dbReference type="RefSeq" id="WP_188784924.1">
    <property type="nucleotide sequence ID" value="NZ_BMNI01000010.1"/>
</dbReference>
<evidence type="ECO:0008006" key="4">
    <source>
        <dbReference type="Google" id="ProtNLM"/>
    </source>
</evidence>
<gene>
    <name evidence="2" type="ORF">GCM10011584_30850</name>
</gene>
<feature type="chain" id="PRO_5045629609" description="DUF305 domain-containing protein" evidence="1">
    <location>
        <begin position="21"/>
        <end position="186"/>
    </location>
</feature>
<dbReference type="PROSITE" id="PS51257">
    <property type="entry name" value="PROKAR_LIPOPROTEIN"/>
    <property type="match status" value="1"/>
</dbReference>
<reference evidence="3" key="1">
    <citation type="journal article" date="2019" name="Int. J. Syst. Evol. Microbiol.">
        <title>The Global Catalogue of Microorganisms (GCM) 10K type strain sequencing project: providing services to taxonomists for standard genome sequencing and annotation.</title>
        <authorList>
            <consortium name="The Broad Institute Genomics Platform"/>
            <consortium name="The Broad Institute Genome Sequencing Center for Infectious Disease"/>
            <person name="Wu L."/>
            <person name="Ma J."/>
        </authorList>
    </citation>
    <scope>NUCLEOTIDE SEQUENCE [LARGE SCALE GENOMIC DNA]</scope>
    <source>
        <strain evidence="3">CGMCC 4.7371</strain>
    </source>
</reference>
<accession>A0ABQ2NDG6</accession>